<dbReference type="EMBL" id="QQXK01000002">
    <property type="protein sequence ID" value="RII43570.1"/>
    <property type="molecule type" value="Genomic_DNA"/>
</dbReference>
<dbReference type="RefSeq" id="WP_119423329.1">
    <property type="nucleotide sequence ID" value="NZ_QQXK01000002.1"/>
</dbReference>
<dbReference type="Gene3D" id="3.40.50.720">
    <property type="entry name" value="NAD(P)-binding Rossmann-like Domain"/>
    <property type="match status" value="1"/>
</dbReference>
<organism evidence="3 4">
    <name type="scientific">Galactobacter valiniphilus</name>
    <dbReference type="NCBI Taxonomy" id="2676122"/>
    <lineage>
        <taxon>Bacteria</taxon>
        <taxon>Bacillati</taxon>
        <taxon>Actinomycetota</taxon>
        <taxon>Actinomycetes</taxon>
        <taxon>Micrococcales</taxon>
        <taxon>Micrococcaceae</taxon>
        <taxon>Galactobacter</taxon>
    </lineage>
</organism>
<comment type="caution">
    <text evidence="3">The sequence shown here is derived from an EMBL/GenBank/DDBJ whole genome shotgun (WGS) entry which is preliminary data.</text>
</comment>
<evidence type="ECO:0000313" key="4">
    <source>
        <dbReference type="Proteomes" id="UP000265419"/>
    </source>
</evidence>
<evidence type="ECO:0000259" key="1">
    <source>
        <dbReference type="Pfam" id="PF01370"/>
    </source>
</evidence>
<dbReference type="Pfam" id="PF08338">
    <property type="entry name" value="DUF1731"/>
    <property type="match status" value="1"/>
</dbReference>
<accession>A0A399JF03</accession>
<dbReference type="Proteomes" id="UP000265419">
    <property type="component" value="Unassembled WGS sequence"/>
</dbReference>
<dbReference type="InterPro" id="IPR036291">
    <property type="entry name" value="NAD(P)-bd_dom_sf"/>
</dbReference>
<name>A0A399JF03_9MICC</name>
<feature type="domain" description="NAD-dependent epimerase/dehydratase" evidence="1">
    <location>
        <begin position="168"/>
        <end position="379"/>
    </location>
</feature>
<dbReference type="InterPro" id="IPR013549">
    <property type="entry name" value="DUF1731"/>
</dbReference>
<protein>
    <submittedName>
        <fullName evidence="3">DUF1731 domain-containing protein</fullName>
    </submittedName>
</protein>
<dbReference type="InterPro" id="IPR001509">
    <property type="entry name" value="Epimerase_deHydtase"/>
</dbReference>
<evidence type="ECO:0000259" key="2">
    <source>
        <dbReference type="Pfam" id="PF08338"/>
    </source>
</evidence>
<dbReference type="SUPFAM" id="SSF51735">
    <property type="entry name" value="NAD(P)-binding Rossmann-fold domains"/>
    <property type="match status" value="1"/>
</dbReference>
<sequence>MSMSRTQTRFLAASPEQVWDVLSTPSLWPAFADDVQSFTVVGAEGLVGPGAARRLRLGDEVQVLPSARVRGSIHGLTAPPATITALETDAVLEWTQAQPGGGTSQRYELTPQGSGTLMTRRTESTGPLAAAWWASLGGPLSHDLSPVAARIVAMTGSNDPSAADAPLVILAGGSGYLGSLLAYELLARGRDVRVLTRSPHQGLAYRQLAWDGITVGPWAEALSDPRGVDIVNVSGHPIGGAGGASEMARMRTSRVNPTRALVAALNAAGVTAKHWVQGSGVVLRADPEEGPITEATVPTVAGEELAGMTRLVEEWEAAAADAPAERLNYIRTGIVLGHDAAAFRALRAVATLGAGGALAGGKQWVPWIHEDDWLAIARAALGLEPGVNLPSGPVIAAAPHPVRNAELMRQLRSRVAPAGLGLPAPGPLLKLGTGLLRKDPAVLTGSANATSAVLPEAGFAFRFETLPAALDDILG</sequence>
<dbReference type="Gene3D" id="3.30.530.20">
    <property type="match status" value="1"/>
</dbReference>
<dbReference type="Pfam" id="PF01370">
    <property type="entry name" value="Epimerase"/>
    <property type="match status" value="1"/>
</dbReference>
<dbReference type="SUPFAM" id="SSF55961">
    <property type="entry name" value="Bet v1-like"/>
    <property type="match status" value="1"/>
</dbReference>
<dbReference type="AlphaFoldDB" id="A0A399JF03"/>
<evidence type="ECO:0000313" key="3">
    <source>
        <dbReference type="EMBL" id="RII43570.1"/>
    </source>
</evidence>
<gene>
    <name evidence="3" type="ORF">DWB68_01280</name>
</gene>
<feature type="domain" description="DUF1731" evidence="2">
    <location>
        <begin position="424"/>
        <end position="473"/>
    </location>
</feature>
<dbReference type="InterPro" id="IPR023393">
    <property type="entry name" value="START-like_dom_sf"/>
</dbReference>
<dbReference type="PANTHER" id="PTHR11092:SF0">
    <property type="entry name" value="EPIMERASE FAMILY PROTEIN SDR39U1"/>
    <property type="match status" value="1"/>
</dbReference>
<proteinExistence type="predicted"/>
<reference evidence="3 4" key="1">
    <citation type="submission" date="2018-07" db="EMBL/GenBank/DDBJ databases">
        <title>Arthrobacter sp. nov., isolated from raw cow's milk with high bacterial count.</title>
        <authorList>
            <person name="Hahne J."/>
            <person name="Isele D."/>
            <person name="Lipski A."/>
        </authorList>
    </citation>
    <scope>NUCLEOTIDE SEQUENCE [LARGE SCALE GENOMIC DNA]</scope>
    <source>
        <strain evidence="3 4">JZ R-35</strain>
    </source>
</reference>
<dbReference type="PANTHER" id="PTHR11092">
    <property type="entry name" value="SUGAR NUCLEOTIDE EPIMERASE RELATED"/>
    <property type="match status" value="1"/>
</dbReference>
<keyword evidence="4" id="KW-1185">Reference proteome</keyword>
<dbReference type="CDD" id="cd07812">
    <property type="entry name" value="SRPBCC"/>
    <property type="match status" value="1"/>
</dbReference>